<dbReference type="WBParaSite" id="MCU_007676-RA">
    <property type="protein sequence ID" value="MCU_007676-RA"/>
    <property type="gene ID" value="MCU_007676"/>
</dbReference>
<feature type="compositionally biased region" description="Polar residues" evidence="2">
    <location>
        <begin position="227"/>
        <end position="251"/>
    </location>
</feature>
<organism evidence="4 5">
    <name type="scientific">Mesocestoides corti</name>
    <name type="common">Flatworm</name>
    <dbReference type="NCBI Taxonomy" id="53468"/>
    <lineage>
        <taxon>Eukaryota</taxon>
        <taxon>Metazoa</taxon>
        <taxon>Spiralia</taxon>
        <taxon>Lophotrochozoa</taxon>
        <taxon>Platyhelminthes</taxon>
        <taxon>Cestoda</taxon>
        <taxon>Eucestoda</taxon>
        <taxon>Cyclophyllidea</taxon>
        <taxon>Mesocestoididae</taxon>
        <taxon>Mesocestoides</taxon>
    </lineage>
</organism>
<accession>A0A0R3UMT2</accession>
<dbReference type="SUPFAM" id="SSF81324">
    <property type="entry name" value="Voltage-gated potassium channels"/>
    <property type="match status" value="1"/>
</dbReference>
<name>A0A0R3UMT2_MESCO</name>
<reference evidence="4 5" key="1">
    <citation type="submission" date="2018-10" db="EMBL/GenBank/DDBJ databases">
        <authorList>
            <consortium name="Pathogen Informatics"/>
        </authorList>
    </citation>
    <scope>NUCLEOTIDE SEQUENCE [LARGE SCALE GENOMIC DNA]</scope>
</reference>
<evidence type="ECO:0000313" key="4">
    <source>
        <dbReference type="EMBL" id="VDD83068.1"/>
    </source>
</evidence>
<dbReference type="STRING" id="53468.A0A0R3UMT2"/>
<keyword evidence="5" id="KW-1185">Reference proteome</keyword>
<reference evidence="6" key="2">
    <citation type="submission" date="2019-11" db="UniProtKB">
        <authorList>
            <consortium name="WormBaseParasite"/>
        </authorList>
    </citation>
    <scope>IDENTIFICATION</scope>
</reference>
<feature type="coiled-coil region" evidence="1">
    <location>
        <begin position="115"/>
        <end position="158"/>
    </location>
</feature>
<evidence type="ECO:0000256" key="2">
    <source>
        <dbReference type="SAM" id="MobiDB-lite"/>
    </source>
</evidence>
<protein>
    <submittedName>
        <fullName evidence="6">Ion_trans_2 domain-containing protein</fullName>
    </submittedName>
</protein>
<keyword evidence="3" id="KW-0472">Membrane</keyword>
<keyword evidence="3" id="KW-1133">Transmembrane helix</keyword>
<dbReference type="Gene3D" id="1.10.287.70">
    <property type="match status" value="1"/>
</dbReference>
<keyword evidence="1" id="KW-0175">Coiled coil</keyword>
<dbReference type="EMBL" id="UXSR01005634">
    <property type="protein sequence ID" value="VDD83068.1"/>
    <property type="molecule type" value="Genomic_DNA"/>
</dbReference>
<dbReference type="Proteomes" id="UP000267029">
    <property type="component" value="Unassembled WGS sequence"/>
</dbReference>
<evidence type="ECO:0000256" key="3">
    <source>
        <dbReference type="SAM" id="Phobius"/>
    </source>
</evidence>
<keyword evidence="3" id="KW-0812">Transmembrane</keyword>
<sequence>MGQRRCGEKCCCGHRQADESDAESDDASHPRRRYVCLRKFLAITCSQLGLLVFIIAYLIGGCFLFTFLERENQQLLLSEGVSGIKDAYEELKGEVSRPTRSVDGDSPSAAHAIGLQCVDMQVNVLLEEVQRLQRRLNNEELRVRADELSQLKQEVTNLAILNEEEALGQRLSDSLQINLTAQIESFRKYTMNASRKTPDEESKQLFNSFVRSVYEAVRVGWVPPPLTETTVDSPTRSSMQPRTSSPPQNPVQHESILKMRVPRTDPWSPSGSLFYVITVITTIGELFVFTALTALSSKSGPSGSAHRLPFLGKLSHGKEIWVFLIPGVGDLFAG</sequence>
<feature type="transmembrane region" description="Helical" evidence="3">
    <location>
        <begin position="40"/>
        <end position="68"/>
    </location>
</feature>
<dbReference type="OrthoDB" id="297496at2759"/>
<feature type="region of interest" description="Disordered" evidence="2">
    <location>
        <begin position="226"/>
        <end position="251"/>
    </location>
</feature>
<gene>
    <name evidence="4" type="ORF">MCOS_LOCUS9071</name>
</gene>
<proteinExistence type="predicted"/>
<evidence type="ECO:0000313" key="5">
    <source>
        <dbReference type="Proteomes" id="UP000267029"/>
    </source>
</evidence>
<evidence type="ECO:0000256" key="1">
    <source>
        <dbReference type="SAM" id="Coils"/>
    </source>
</evidence>
<evidence type="ECO:0000313" key="6">
    <source>
        <dbReference type="WBParaSite" id="MCU_007676-RA"/>
    </source>
</evidence>
<dbReference type="AlphaFoldDB" id="A0A0R3UMT2"/>